<dbReference type="InterPro" id="IPR000801">
    <property type="entry name" value="Esterase-like"/>
</dbReference>
<dbReference type="Proteomes" id="UP000636394">
    <property type="component" value="Unassembled WGS sequence"/>
</dbReference>
<organism evidence="2 4">
    <name type="scientific">Xiamenia xianingshaonis</name>
    <dbReference type="NCBI Taxonomy" id="2682776"/>
    <lineage>
        <taxon>Bacteria</taxon>
        <taxon>Bacillati</taxon>
        <taxon>Actinomycetota</taxon>
        <taxon>Coriobacteriia</taxon>
        <taxon>Eggerthellales</taxon>
        <taxon>Eggerthellaceae</taxon>
        <taxon>Xiamenia</taxon>
    </lineage>
</organism>
<sequence>MDCRATLHAGSGGEEAPTVYFVDLPKHPFDLAAASEGLGVNVVGVKVPNWDDALTPWPAPPLYREQRAFGGQAQATLDRLLAKTLPCAEATFGLRPSTRAIAGYSLGGLFAAWALLKAPEFAAAASMSGSLWFEGWDECCARACTPNSLTGRFAYFSVGTGEKRASSATFRRVEDRTRETVCRFQDAGAQVTFATGPGKHFDHVTDRIQKGLAALDAFFAQPCE</sequence>
<keyword evidence="2" id="KW-0378">Hydrolase</keyword>
<dbReference type="SUPFAM" id="SSF53474">
    <property type="entry name" value="alpha/beta-Hydrolases"/>
    <property type="match status" value="1"/>
</dbReference>
<reference evidence="1 3" key="1">
    <citation type="submission" date="2019-11" db="EMBL/GenBank/DDBJ databases">
        <title>Eggerthellaceae novel genus isolated from the rectal contents of marmort.</title>
        <authorList>
            <person name="Zhang G."/>
        </authorList>
    </citation>
    <scope>NUCLEOTIDE SEQUENCE [LARGE SCALE GENOMIC DNA]</scope>
    <source>
        <strain evidence="1">Zg-886</strain>
        <strain evidence="3">zg-886</strain>
    </source>
</reference>
<dbReference type="AlphaFoldDB" id="A0A9E6SUA7"/>
<dbReference type="PANTHER" id="PTHR48098">
    <property type="entry name" value="ENTEROCHELIN ESTERASE-RELATED"/>
    <property type="match status" value="1"/>
</dbReference>
<reference evidence="2" key="2">
    <citation type="submission" date="2021-04" db="EMBL/GenBank/DDBJ databases">
        <title>Novel species in family Eggerthellaceae.</title>
        <authorList>
            <person name="Zhang G."/>
        </authorList>
    </citation>
    <scope>NUCLEOTIDE SEQUENCE</scope>
    <source>
        <strain evidence="2">Zg-886</strain>
    </source>
</reference>
<dbReference type="EMBL" id="WPCR01000009">
    <property type="protein sequence ID" value="NHM14693.1"/>
    <property type="molecule type" value="Genomic_DNA"/>
</dbReference>
<dbReference type="RefSeq" id="WP_166340046.1">
    <property type="nucleotide sequence ID" value="NZ_CP072829.1"/>
</dbReference>
<gene>
    <name evidence="1" type="ORF">GMI68_07945</name>
    <name evidence="2" type="ORF">J7S26_08010</name>
</gene>
<dbReference type="InterPro" id="IPR050583">
    <property type="entry name" value="Mycobacterial_A85_antigen"/>
</dbReference>
<evidence type="ECO:0000313" key="2">
    <source>
        <dbReference type="EMBL" id="QTU84276.1"/>
    </source>
</evidence>
<evidence type="ECO:0000313" key="4">
    <source>
        <dbReference type="Proteomes" id="UP000671910"/>
    </source>
</evidence>
<dbReference type="KEGG" id="ebz:J7S26_08010"/>
<dbReference type="Gene3D" id="3.40.50.1820">
    <property type="entry name" value="alpha/beta hydrolase"/>
    <property type="match status" value="1"/>
</dbReference>
<dbReference type="InterPro" id="IPR029058">
    <property type="entry name" value="AB_hydrolase_fold"/>
</dbReference>
<name>A0A9E6SUA7_9ACTN</name>
<dbReference type="Pfam" id="PF00756">
    <property type="entry name" value="Esterase"/>
    <property type="match status" value="1"/>
</dbReference>
<dbReference type="PANTHER" id="PTHR48098:SF6">
    <property type="entry name" value="FERRI-BACILLIBACTIN ESTERASE BESA"/>
    <property type="match status" value="1"/>
</dbReference>
<evidence type="ECO:0000313" key="1">
    <source>
        <dbReference type="EMBL" id="NHM14693.1"/>
    </source>
</evidence>
<accession>A0A9E6SUA7</accession>
<keyword evidence="3" id="KW-1185">Reference proteome</keyword>
<dbReference type="Proteomes" id="UP000671910">
    <property type="component" value="Chromosome"/>
</dbReference>
<evidence type="ECO:0000313" key="3">
    <source>
        <dbReference type="Proteomes" id="UP000636394"/>
    </source>
</evidence>
<proteinExistence type="predicted"/>
<protein>
    <submittedName>
        <fullName evidence="2">Alpha/beta hydrolase</fullName>
    </submittedName>
</protein>
<dbReference type="GO" id="GO:0016787">
    <property type="term" value="F:hydrolase activity"/>
    <property type="evidence" value="ECO:0007669"/>
    <property type="project" value="UniProtKB-KW"/>
</dbReference>
<dbReference type="EMBL" id="CP072829">
    <property type="protein sequence ID" value="QTU84276.1"/>
    <property type="molecule type" value="Genomic_DNA"/>
</dbReference>